<protein>
    <recommendedName>
        <fullName evidence="3">Phosphotransferase enzyme family protein</fullName>
    </recommendedName>
</protein>
<dbReference type="RefSeq" id="WP_369203987.1">
    <property type="nucleotide sequence ID" value="NZ_JBFNXQ010000010.1"/>
</dbReference>
<dbReference type="Proteomes" id="UP001560045">
    <property type="component" value="Unassembled WGS sequence"/>
</dbReference>
<evidence type="ECO:0000313" key="2">
    <source>
        <dbReference type="Proteomes" id="UP001560045"/>
    </source>
</evidence>
<comment type="caution">
    <text evidence="1">The sequence shown here is derived from an EMBL/GenBank/DDBJ whole genome shotgun (WGS) entry which is preliminary data.</text>
</comment>
<evidence type="ECO:0008006" key="3">
    <source>
        <dbReference type="Google" id="ProtNLM"/>
    </source>
</evidence>
<reference evidence="1 2" key="1">
    <citation type="submission" date="2024-06" db="EMBL/GenBank/DDBJ databases">
        <title>Draft genome sequence of Geodermatophilus badlandi, a novel member of the Geodermatophilaceae isolated from badland sedimentary rocks in the Red desert, Wyoming, USA.</title>
        <authorList>
            <person name="Ben Tekaya S."/>
            <person name="Nouioui I."/>
            <person name="Flores G.M."/>
            <person name="Shaal M.N."/>
            <person name="Bredoire F."/>
            <person name="Basile F."/>
            <person name="Van Diepen L."/>
            <person name="Ward N.L."/>
        </authorList>
    </citation>
    <scope>NUCLEOTIDE SEQUENCE [LARGE SCALE GENOMIC DNA]</scope>
    <source>
        <strain evidence="1 2">WL48A</strain>
    </source>
</reference>
<dbReference type="Gene3D" id="3.90.1200.10">
    <property type="match status" value="1"/>
</dbReference>
<organism evidence="1 2">
    <name type="scientific">Geodermatophilus maliterrae</name>
    <dbReference type="NCBI Taxonomy" id="3162531"/>
    <lineage>
        <taxon>Bacteria</taxon>
        <taxon>Bacillati</taxon>
        <taxon>Actinomycetota</taxon>
        <taxon>Actinomycetes</taxon>
        <taxon>Geodermatophilales</taxon>
        <taxon>Geodermatophilaceae</taxon>
        <taxon>Geodermatophilus</taxon>
    </lineage>
</organism>
<dbReference type="EMBL" id="JBFNXQ010000010">
    <property type="protein sequence ID" value="MEX5717786.1"/>
    <property type="molecule type" value="Genomic_DNA"/>
</dbReference>
<gene>
    <name evidence="1" type="ORF">ABQ292_05315</name>
</gene>
<dbReference type="SUPFAM" id="SSF56112">
    <property type="entry name" value="Protein kinase-like (PK-like)"/>
    <property type="match status" value="1"/>
</dbReference>
<name>A0ABV3XDI7_9ACTN</name>
<keyword evidence="2" id="KW-1185">Reference proteome</keyword>
<dbReference type="InterPro" id="IPR011009">
    <property type="entry name" value="Kinase-like_dom_sf"/>
</dbReference>
<proteinExistence type="predicted"/>
<evidence type="ECO:0000313" key="1">
    <source>
        <dbReference type="EMBL" id="MEX5717786.1"/>
    </source>
</evidence>
<sequence length="322" mass="34402">MPPDSPRPRRLSWADVPGTVRRAITDSLGASVVSAESPPGGFTPGVAARLLLADGRRCFVKVASAAYGDWVPTAYRHEASVNLHLPSAVPAPRMWTHLDDGDWVCLVFDDVAGRFPSPSWDGDDLTRVLDALDRSAAALTPNPVPDAAPVRDAFATVLGGAWERLAEDPALPDADPWAAEHLPALVARERHWADGVDGQTLLHLDLRRDNVLLTPTEVAFVDWAWPAVGAAWLDLVCFLPTVAGTTARHDLDAVFSSRAAARAAPPAAVDAFLTALAGYWRAGSLLPAPSYAPLLRREQQLAADGAVRWLRARASGWSTASA</sequence>
<accession>A0ABV3XDI7</accession>